<comment type="caution">
    <text evidence="1">The sequence shown here is derived from an EMBL/GenBank/DDBJ whole genome shotgun (WGS) entry which is preliminary data.</text>
</comment>
<gene>
    <name evidence="1" type="ORF">KC675_02310</name>
</gene>
<proteinExistence type="predicted"/>
<dbReference type="Proteomes" id="UP000745577">
    <property type="component" value="Unassembled WGS sequence"/>
</dbReference>
<evidence type="ECO:0000313" key="1">
    <source>
        <dbReference type="EMBL" id="MCA9379991.1"/>
    </source>
</evidence>
<reference evidence="1" key="1">
    <citation type="submission" date="2020-04" db="EMBL/GenBank/DDBJ databases">
        <authorList>
            <person name="Zhang T."/>
        </authorList>
    </citation>
    <scope>NUCLEOTIDE SEQUENCE</scope>
    <source>
        <strain evidence="1">HKST-UBA15</strain>
    </source>
</reference>
<evidence type="ECO:0000313" key="2">
    <source>
        <dbReference type="Proteomes" id="UP000745577"/>
    </source>
</evidence>
<reference evidence="1" key="2">
    <citation type="journal article" date="2021" name="Microbiome">
        <title>Successional dynamics and alternative stable states in a saline activated sludge microbial community over 9 years.</title>
        <authorList>
            <person name="Wang Y."/>
            <person name="Ye J."/>
            <person name="Ju F."/>
            <person name="Liu L."/>
            <person name="Boyd J.A."/>
            <person name="Deng Y."/>
            <person name="Parks D.H."/>
            <person name="Jiang X."/>
            <person name="Yin X."/>
            <person name="Woodcroft B.J."/>
            <person name="Tyson G.W."/>
            <person name="Hugenholtz P."/>
            <person name="Polz M.F."/>
            <person name="Zhang T."/>
        </authorList>
    </citation>
    <scope>NUCLEOTIDE SEQUENCE</scope>
    <source>
        <strain evidence="1">HKST-UBA15</strain>
    </source>
</reference>
<sequence>MQKFLLANTILLFGLSLSLVYSLLLFGASNTVDSVRILIGRAIAIVMPSEVYAHNTTFIDVAKDVASFSVLGDFMISLPQQFSAEELKYAMIVPTNGVAGHKDFLFLPEIHPGIDIWSNGDGSGLRDKKHGYEVCSACSGVVAHYKEPNEEIEIICDKIPESFKNTVPSLNVKILYS</sequence>
<dbReference type="AlphaFoldDB" id="A0A955I7L8"/>
<name>A0A955I7L8_9BACT</name>
<protein>
    <submittedName>
        <fullName evidence="1">Uncharacterized protein</fullName>
    </submittedName>
</protein>
<feature type="non-terminal residue" evidence="1">
    <location>
        <position position="177"/>
    </location>
</feature>
<accession>A0A955I7L8</accession>
<dbReference type="EMBL" id="JAGQLL010000023">
    <property type="protein sequence ID" value="MCA9379991.1"/>
    <property type="molecule type" value="Genomic_DNA"/>
</dbReference>
<organism evidence="1 2">
    <name type="scientific">Candidatus Dojkabacteria bacterium</name>
    <dbReference type="NCBI Taxonomy" id="2099670"/>
    <lineage>
        <taxon>Bacteria</taxon>
        <taxon>Candidatus Dojkabacteria</taxon>
    </lineage>
</organism>